<name>A0A6L6HN29_9RHOB</name>
<organism evidence="1 2">
    <name type="scientific">Paracoccus lichenicola</name>
    <dbReference type="NCBI Taxonomy" id="2665644"/>
    <lineage>
        <taxon>Bacteria</taxon>
        <taxon>Pseudomonadati</taxon>
        <taxon>Pseudomonadota</taxon>
        <taxon>Alphaproteobacteria</taxon>
        <taxon>Rhodobacterales</taxon>
        <taxon>Paracoccaceae</taxon>
        <taxon>Paracoccus</taxon>
    </lineage>
</organism>
<evidence type="ECO:0000313" key="1">
    <source>
        <dbReference type="EMBL" id="MTD99781.1"/>
    </source>
</evidence>
<dbReference type="RefSeq" id="WP_154763827.1">
    <property type="nucleotide sequence ID" value="NZ_WMBT01000002.1"/>
</dbReference>
<gene>
    <name evidence="1" type="ORF">GIY56_05745</name>
</gene>
<dbReference type="InterPro" id="IPR029044">
    <property type="entry name" value="Nucleotide-diphossugar_trans"/>
</dbReference>
<comment type="caution">
    <text evidence="1">The sequence shown here is derived from an EMBL/GenBank/DDBJ whole genome shotgun (WGS) entry which is preliminary data.</text>
</comment>
<reference evidence="1 2" key="1">
    <citation type="submission" date="2019-11" db="EMBL/GenBank/DDBJ databases">
        <authorList>
            <person name="Lang L."/>
        </authorList>
    </citation>
    <scope>NUCLEOTIDE SEQUENCE [LARGE SCALE GENOMIC DNA]</scope>
    <source>
        <strain evidence="1 2">YIM 132242</strain>
    </source>
</reference>
<dbReference type="AlphaFoldDB" id="A0A6L6HN29"/>
<dbReference type="SUPFAM" id="SSF53448">
    <property type="entry name" value="Nucleotide-diphospho-sugar transferases"/>
    <property type="match status" value="1"/>
</dbReference>
<keyword evidence="2" id="KW-1185">Reference proteome</keyword>
<proteinExistence type="predicted"/>
<evidence type="ECO:0000313" key="2">
    <source>
        <dbReference type="Proteomes" id="UP000481417"/>
    </source>
</evidence>
<dbReference type="Proteomes" id="UP000481417">
    <property type="component" value="Unassembled WGS sequence"/>
</dbReference>
<sequence length="352" mass="39977">MTIEAILLSASICRHLPNADIIAYCPEEKIDRLPPQLREYLERTGTRIATMPTEGAFAPRYKQGNKLLAAAQPRVHDFTIFLDTDIVVWQPFDLAGMVEAGTVSAAPEGRYTWGKKAGYWETAYGVFGLPVPEDRVKLARTGVMSPPYFNAGVVGFPTGFGKLWLETAQELDRDIHAVSGRRPWLDQIALPIAMRRAGLDHKHLDDRFNLSTSHTPVSETMPVNRKAKKQREIDRLNAMDPFLIHYHAIGSLKDLRYAGYADDLLQEFTIFRSLEELDWKKHIDFDPKAVMAEFWALKKIPSKERTADQRKQFAVVHKRKEQFKAAGRHPDKFANVWPASIIPGTESRRKIG</sequence>
<dbReference type="EMBL" id="WMBT01000002">
    <property type="protein sequence ID" value="MTD99781.1"/>
    <property type="molecule type" value="Genomic_DNA"/>
</dbReference>
<accession>A0A6L6HN29</accession>
<dbReference type="Gene3D" id="3.90.550.10">
    <property type="entry name" value="Spore Coat Polysaccharide Biosynthesis Protein SpsA, Chain A"/>
    <property type="match status" value="1"/>
</dbReference>
<protein>
    <submittedName>
        <fullName evidence="1">Uncharacterized protein</fullName>
    </submittedName>
</protein>